<evidence type="ECO:0000313" key="3">
    <source>
        <dbReference type="Proteomes" id="UP001317629"/>
    </source>
</evidence>
<evidence type="ECO:0000313" key="2">
    <source>
        <dbReference type="EMBL" id="BDV34034.1"/>
    </source>
</evidence>
<evidence type="ECO:0008006" key="4">
    <source>
        <dbReference type="Google" id="ProtNLM"/>
    </source>
</evidence>
<gene>
    <name evidence="2" type="ORF">SS37A_15630</name>
</gene>
<protein>
    <recommendedName>
        <fullName evidence="4">Toxin-antitoxin system HicB family antitoxin</fullName>
    </recommendedName>
</protein>
<dbReference type="InterPro" id="IPR008651">
    <property type="entry name" value="Uncharacterised_HicB"/>
</dbReference>
<name>A0ABM8E7T9_9HYPH</name>
<sequence length="93" mass="10208">MKTKVSAYALRLPASLKAEAEKLAAEDGASLNQFVSTAVAEKVSALRTAQYFADRKGRADWAAFDRLMSRDTGEPPRAGDEIPEEYARSKKKT</sequence>
<reference evidence="2 3" key="1">
    <citation type="journal article" date="2023" name="Int. J. Syst. Evol. Microbiol.">
        <title>Methylocystis iwaonis sp. nov., a type II methane-oxidizing bacterium from surface soil of a rice paddy field in Japan, and emended description of the genus Methylocystis (ex Whittenbury et al. 1970) Bowman et al. 1993.</title>
        <authorList>
            <person name="Kaise H."/>
            <person name="Sawadogo J.B."/>
            <person name="Alam M.S."/>
            <person name="Ueno C."/>
            <person name="Dianou D."/>
            <person name="Shinjo R."/>
            <person name="Asakawa S."/>
        </authorList>
    </citation>
    <scope>NUCLEOTIDE SEQUENCE [LARGE SCALE GENOMIC DNA]</scope>
    <source>
        <strain evidence="2 3">SS37A-Re</strain>
    </source>
</reference>
<dbReference type="RefSeq" id="WP_281931638.1">
    <property type="nucleotide sequence ID" value="NZ_AP027142.1"/>
</dbReference>
<dbReference type="EMBL" id="AP027142">
    <property type="protein sequence ID" value="BDV34034.1"/>
    <property type="molecule type" value="Genomic_DNA"/>
</dbReference>
<dbReference type="SUPFAM" id="SSF47598">
    <property type="entry name" value="Ribbon-helix-helix"/>
    <property type="match status" value="1"/>
</dbReference>
<evidence type="ECO:0000256" key="1">
    <source>
        <dbReference type="SAM" id="MobiDB-lite"/>
    </source>
</evidence>
<dbReference type="InterPro" id="IPR010985">
    <property type="entry name" value="Ribbon_hlx_hlx"/>
</dbReference>
<dbReference type="Pfam" id="PF05534">
    <property type="entry name" value="HicB"/>
    <property type="match status" value="1"/>
</dbReference>
<dbReference type="NCBIfam" id="NF041551">
    <property type="entry name" value="YlcI_YnfO_N"/>
    <property type="match status" value="1"/>
</dbReference>
<keyword evidence="3" id="KW-1185">Reference proteome</keyword>
<accession>A0ABM8E7T9</accession>
<feature type="region of interest" description="Disordered" evidence="1">
    <location>
        <begin position="69"/>
        <end position="93"/>
    </location>
</feature>
<organism evidence="2 3">
    <name type="scientific">Methylocystis iwaonis</name>
    <dbReference type="NCBI Taxonomy" id="2885079"/>
    <lineage>
        <taxon>Bacteria</taxon>
        <taxon>Pseudomonadati</taxon>
        <taxon>Pseudomonadota</taxon>
        <taxon>Alphaproteobacteria</taxon>
        <taxon>Hyphomicrobiales</taxon>
        <taxon>Methylocystaceae</taxon>
        <taxon>Methylocystis</taxon>
    </lineage>
</organism>
<dbReference type="Proteomes" id="UP001317629">
    <property type="component" value="Chromosome"/>
</dbReference>
<proteinExistence type="predicted"/>